<dbReference type="RefSeq" id="XP_024703843.1">
    <property type="nucleotide sequence ID" value="XM_024842824.1"/>
</dbReference>
<dbReference type="VEuPathDB" id="FungiDB:P170DRAFT_212964"/>
<keyword evidence="2" id="KW-1185">Reference proteome</keyword>
<dbReference type="AlphaFoldDB" id="A0A2I2G6N3"/>
<comment type="caution">
    <text evidence="1">The sequence shown here is derived from an EMBL/GenBank/DDBJ whole genome shotgun (WGS) entry which is preliminary data.</text>
</comment>
<dbReference type="Proteomes" id="UP000234275">
    <property type="component" value="Unassembled WGS sequence"/>
</dbReference>
<organism evidence="1 2">
    <name type="scientific">Aspergillus steynii IBT 23096</name>
    <dbReference type="NCBI Taxonomy" id="1392250"/>
    <lineage>
        <taxon>Eukaryota</taxon>
        <taxon>Fungi</taxon>
        <taxon>Dikarya</taxon>
        <taxon>Ascomycota</taxon>
        <taxon>Pezizomycotina</taxon>
        <taxon>Eurotiomycetes</taxon>
        <taxon>Eurotiomycetidae</taxon>
        <taxon>Eurotiales</taxon>
        <taxon>Aspergillaceae</taxon>
        <taxon>Aspergillus</taxon>
        <taxon>Aspergillus subgen. Circumdati</taxon>
    </lineage>
</organism>
<evidence type="ECO:0000313" key="1">
    <source>
        <dbReference type="EMBL" id="PLB48541.1"/>
    </source>
</evidence>
<proteinExistence type="predicted"/>
<gene>
    <name evidence="1" type="ORF">P170DRAFT_212964</name>
</gene>
<reference evidence="1 2" key="1">
    <citation type="submission" date="2016-12" db="EMBL/GenBank/DDBJ databases">
        <title>The genomes of Aspergillus section Nigri reveals drivers in fungal speciation.</title>
        <authorList>
            <consortium name="DOE Joint Genome Institute"/>
            <person name="Vesth T.C."/>
            <person name="Nybo J."/>
            <person name="Theobald S."/>
            <person name="Brandl J."/>
            <person name="Frisvad J.C."/>
            <person name="Nielsen K.F."/>
            <person name="Lyhne E.K."/>
            <person name="Kogle M.E."/>
            <person name="Kuo A."/>
            <person name="Riley R."/>
            <person name="Clum A."/>
            <person name="Nolan M."/>
            <person name="Lipzen A."/>
            <person name="Salamov A."/>
            <person name="Henrissat B."/>
            <person name="Wiebenga A."/>
            <person name="De Vries R.P."/>
            <person name="Grigoriev I.V."/>
            <person name="Mortensen U.H."/>
            <person name="Andersen M.R."/>
            <person name="Baker S.E."/>
        </authorList>
    </citation>
    <scope>NUCLEOTIDE SEQUENCE [LARGE SCALE GENOMIC DNA]</scope>
    <source>
        <strain evidence="1 2">IBT 23096</strain>
    </source>
</reference>
<evidence type="ECO:0000313" key="2">
    <source>
        <dbReference type="Proteomes" id="UP000234275"/>
    </source>
</evidence>
<accession>A0A2I2G6N3</accession>
<dbReference type="EMBL" id="MSFO01000005">
    <property type="protein sequence ID" value="PLB48541.1"/>
    <property type="molecule type" value="Genomic_DNA"/>
</dbReference>
<protein>
    <submittedName>
        <fullName evidence="1">Uncharacterized protein</fullName>
    </submittedName>
</protein>
<dbReference type="GeneID" id="36550523"/>
<sequence>MRAIHCACRATRKGRSCPKSRELQIHRRARILASVLHVLRMPVSMFLQFLHSPGTPVVQSADPSILGHEGSVTRMHPAA</sequence>
<name>A0A2I2G6N3_9EURO</name>